<dbReference type="OMA" id="HRINDSI"/>
<reference evidence="1" key="2">
    <citation type="submission" date="2025-09" db="UniProtKB">
        <authorList>
            <consortium name="Ensembl"/>
        </authorList>
    </citation>
    <scope>IDENTIFICATION</scope>
</reference>
<proteinExistence type="predicted"/>
<dbReference type="GeneTree" id="ENSGT01030000236233"/>
<evidence type="ECO:0000313" key="2">
    <source>
        <dbReference type="Proteomes" id="UP000594220"/>
    </source>
</evidence>
<organism evidence="1 2">
    <name type="scientific">Crocodylus porosus</name>
    <name type="common">Saltwater crocodile</name>
    <name type="synonym">Estuarine crocodile</name>
    <dbReference type="NCBI Taxonomy" id="8502"/>
    <lineage>
        <taxon>Eukaryota</taxon>
        <taxon>Metazoa</taxon>
        <taxon>Chordata</taxon>
        <taxon>Craniata</taxon>
        <taxon>Vertebrata</taxon>
        <taxon>Euteleostomi</taxon>
        <taxon>Archelosauria</taxon>
        <taxon>Archosauria</taxon>
        <taxon>Crocodylia</taxon>
        <taxon>Longirostres</taxon>
        <taxon>Crocodylidae</taxon>
        <taxon>Crocodylus</taxon>
    </lineage>
</organism>
<dbReference type="Proteomes" id="UP000594220">
    <property type="component" value="Unplaced"/>
</dbReference>
<protein>
    <submittedName>
        <fullName evidence="1">Uncharacterized protein</fullName>
    </submittedName>
</protein>
<reference evidence="1" key="1">
    <citation type="submission" date="2025-08" db="UniProtKB">
        <authorList>
            <consortium name="Ensembl"/>
        </authorList>
    </citation>
    <scope>IDENTIFICATION</scope>
</reference>
<accession>A0A7M4FL55</accession>
<dbReference type="PANTHER" id="PTHR33626">
    <property type="entry name" value="ZGC:158463"/>
    <property type="match status" value="1"/>
</dbReference>
<dbReference type="Ensembl" id="ENSCPRT00005029876.1">
    <property type="protein sequence ID" value="ENSCPRP00005025592.1"/>
    <property type="gene ID" value="ENSCPRG00005017737.1"/>
</dbReference>
<dbReference type="PANTHER" id="PTHR33626:SF2">
    <property type="match status" value="1"/>
</dbReference>
<sequence>MLTSYVTPERSVSNFLKGEVAFSHPSLSINRSVKPLDVQGCTHATLTGSACVYPMPTGVGNPLGHGPGWNHCRYRSWW</sequence>
<keyword evidence="2" id="KW-1185">Reference proteome</keyword>
<evidence type="ECO:0000313" key="1">
    <source>
        <dbReference type="Ensembl" id="ENSCPRP00005025592.1"/>
    </source>
</evidence>
<dbReference type="AlphaFoldDB" id="A0A7M4FL55"/>
<name>A0A7M4FL55_CROPO</name>